<proteinExistence type="inferred from homology"/>
<comment type="similarity">
    <text evidence="1">Belongs to the membrane fusion protein (MFP) (TC 8.A.1) family.</text>
</comment>
<feature type="signal peptide" evidence="3">
    <location>
        <begin position="1"/>
        <end position="22"/>
    </location>
</feature>
<dbReference type="HOGENOM" id="CLU_018816_1_4_6"/>
<dbReference type="Pfam" id="PF25967">
    <property type="entry name" value="RND-MFP_C"/>
    <property type="match status" value="1"/>
</dbReference>
<dbReference type="InterPro" id="IPR006143">
    <property type="entry name" value="RND_pump_MFP"/>
</dbReference>
<dbReference type="GO" id="GO:1990281">
    <property type="term" value="C:efflux pump complex"/>
    <property type="evidence" value="ECO:0007669"/>
    <property type="project" value="TreeGrafter"/>
</dbReference>
<evidence type="ECO:0000313" key="7">
    <source>
        <dbReference type="EMBL" id="AJQ93636.1"/>
    </source>
</evidence>
<dbReference type="Pfam" id="PF25954">
    <property type="entry name" value="Beta-barrel_RND_2"/>
    <property type="match status" value="1"/>
</dbReference>
<dbReference type="InterPro" id="IPR058647">
    <property type="entry name" value="BSH_CzcB-like"/>
</dbReference>
<dbReference type="RefSeq" id="WP_052830122.1">
    <property type="nucleotide sequence ID" value="NZ_CP007142.1"/>
</dbReference>
<dbReference type="PANTHER" id="PTHR30469:SF18">
    <property type="entry name" value="RESISTANCE-NODULATION-CELL DIVISION (RND) EFFLUX MEMBRANE FUSION PROTEIN-RELATED"/>
    <property type="match status" value="1"/>
</dbReference>
<dbReference type="AlphaFoldDB" id="A0A0C5VHB3"/>
<keyword evidence="8" id="KW-1185">Reference proteome</keyword>
<dbReference type="KEGG" id="gsn:YC6258_01588"/>
<accession>A0A0C5VHB3</accession>
<keyword evidence="3" id="KW-0732">Signal</keyword>
<evidence type="ECO:0000256" key="3">
    <source>
        <dbReference type="SAM" id="SignalP"/>
    </source>
</evidence>
<dbReference type="Gene3D" id="2.40.50.100">
    <property type="match status" value="1"/>
</dbReference>
<keyword evidence="2" id="KW-0175">Coiled coil</keyword>
<dbReference type="InterPro" id="IPR058792">
    <property type="entry name" value="Beta-barrel_RND_2"/>
</dbReference>
<dbReference type="InterPro" id="IPR058627">
    <property type="entry name" value="MdtA-like_C"/>
</dbReference>
<dbReference type="STRING" id="1445510.YC6258_01588"/>
<feature type="coiled-coil region" evidence="2">
    <location>
        <begin position="93"/>
        <end position="148"/>
    </location>
</feature>
<evidence type="ECO:0000259" key="5">
    <source>
        <dbReference type="Pfam" id="PF25967"/>
    </source>
</evidence>
<name>A0A0C5VHB3_9GAMM</name>
<gene>
    <name evidence="7" type="ORF">YC6258_01588</name>
</gene>
<dbReference type="Gene3D" id="2.40.420.20">
    <property type="match status" value="1"/>
</dbReference>
<dbReference type="PANTHER" id="PTHR30469">
    <property type="entry name" value="MULTIDRUG RESISTANCE PROTEIN MDTA"/>
    <property type="match status" value="1"/>
</dbReference>
<dbReference type="SUPFAM" id="SSF111369">
    <property type="entry name" value="HlyD-like secretion proteins"/>
    <property type="match status" value="1"/>
</dbReference>
<protein>
    <submittedName>
        <fullName evidence="7">Membrane-fusion protein</fullName>
    </submittedName>
</protein>
<dbReference type="EMBL" id="CP007142">
    <property type="protein sequence ID" value="AJQ93636.1"/>
    <property type="molecule type" value="Genomic_DNA"/>
</dbReference>
<dbReference type="GO" id="GO:0015562">
    <property type="term" value="F:efflux transmembrane transporter activity"/>
    <property type="evidence" value="ECO:0007669"/>
    <property type="project" value="TreeGrafter"/>
</dbReference>
<dbReference type="NCBIfam" id="TIGR01730">
    <property type="entry name" value="RND_mfp"/>
    <property type="match status" value="1"/>
</dbReference>
<dbReference type="OrthoDB" id="5730196at2"/>
<organism evidence="7 8">
    <name type="scientific">Gynuella sunshinyii YC6258</name>
    <dbReference type="NCBI Taxonomy" id="1445510"/>
    <lineage>
        <taxon>Bacteria</taxon>
        <taxon>Pseudomonadati</taxon>
        <taxon>Pseudomonadota</taxon>
        <taxon>Gammaproteobacteria</taxon>
        <taxon>Oceanospirillales</taxon>
        <taxon>Saccharospirillaceae</taxon>
        <taxon>Gynuella</taxon>
    </lineage>
</organism>
<feature type="chain" id="PRO_5002194559" evidence="3">
    <location>
        <begin position="23"/>
        <end position="337"/>
    </location>
</feature>
<sequence length="337" mass="36876">MYLIKTSAVALAISMLTLWTQAGEQLPFPVVTAVKQSVVREEKADAVVEAIQQATVSAQVSGRIIEVNVDVDDYVTKGSVIVRFRDTEQQATLKSAQARYVEAEANYNRIQDVFKRKLASKSQLDSAEANFKAARATLEQAKEQLEHTVVRAPYSGIVVERLVEVGEMASIGQGLMTGISLERLRAVADVPQRYIDKVRQLGRARVIITDGKNQSIPGVKLTFSPYADPATHTFRVRVDLPVGQEGIYPGMYTKVAFVIGEEERLLVPTSAVVHRSEVTAVYVINDQGQVSLRQIRSGHELDDGHTEVLAGLQAGEQVAADPIAAGIYLKQQGHPEL</sequence>
<dbReference type="Gene3D" id="2.40.30.170">
    <property type="match status" value="1"/>
</dbReference>
<evidence type="ECO:0000313" key="8">
    <source>
        <dbReference type="Proteomes" id="UP000032266"/>
    </source>
</evidence>
<dbReference type="Proteomes" id="UP000032266">
    <property type="component" value="Chromosome"/>
</dbReference>
<reference evidence="7 8" key="1">
    <citation type="submission" date="2014-01" db="EMBL/GenBank/DDBJ databases">
        <title>Full genme sequencing of cellulolytic bacterium Gynuella sunshinyii YC6258T gen. nov., sp. nov.</title>
        <authorList>
            <person name="Khan H."/>
            <person name="Chung E.J."/>
            <person name="Chung Y.R."/>
        </authorList>
    </citation>
    <scope>NUCLEOTIDE SEQUENCE [LARGE SCALE GENOMIC DNA]</scope>
    <source>
        <strain evidence="7 8">YC6258</strain>
    </source>
</reference>
<evidence type="ECO:0000259" key="4">
    <source>
        <dbReference type="Pfam" id="PF25954"/>
    </source>
</evidence>
<dbReference type="Pfam" id="PF25973">
    <property type="entry name" value="BSH_CzcB"/>
    <property type="match status" value="1"/>
</dbReference>
<evidence type="ECO:0000259" key="6">
    <source>
        <dbReference type="Pfam" id="PF25973"/>
    </source>
</evidence>
<dbReference type="Gene3D" id="1.10.287.470">
    <property type="entry name" value="Helix hairpin bin"/>
    <property type="match status" value="1"/>
</dbReference>
<feature type="domain" description="CzcB-like barrel-sandwich hybrid" evidence="6">
    <location>
        <begin position="53"/>
        <end position="169"/>
    </location>
</feature>
<feature type="domain" description="Multidrug resistance protein MdtA-like C-terminal permuted SH3" evidence="5">
    <location>
        <begin position="265"/>
        <end position="320"/>
    </location>
</feature>
<evidence type="ECO:0000256" key="2">
    <source>
        <dbReference type="SAM" id="Coils"/>
    </source>
</evidence>
<evidence type="ECO:0000256" key="1">
    <source>
        <dbReference type="ARBA" id="ARBA00009477"/>
    </source>
</evidence>
<feature type="domain" description="CusB-like beta-barrel" evidence="4">
    <location>
        <begin position="187"/>
        <end position="257"/>
    </location>
</feature>